<dbReference type="GO" id="GO:0016491">
    <property type="term" value="F:oxidoreductase activity"/>
    <property type="evidence" value="ECO:0007669"/>
    <property type="project" value="UniProtKB-KW"/>
</dbReference>
<accession>A0A543CHZ9</accession>
<evidence type="ECO:0000313" key="5">
    <source>
        <dbReference type="EMBL" id="TQL96729.1"/>
    </source>
</evidence>
<evidence type="ECO:0000259" key="4">
    <source>
        <dbReference type="SMART" id="SM00822"/>
    </source>
</evidence>
<dbReference type="PRINTS" id="PR00081">
    <property type="entry name" value="GDHRDH"/>
</dbReference>
<dbReference type="EMBL" id="VFOZ01000001">
    <property type="protein sequence ID" value="TQL96729.1"/>
    <property type="molecule type" value="Genomic_DNA"/>
</dbReference>
<dbReference type="PRINTS" id="PR00080">
    <property type="entry name" value="SDRFAMILY"/>
</dbReference>
<proteinExistence type="inferred from homology"/>
<evidence type="ECO:0000256" key="2">
    <source>
        <dbReference type="ARBA" id="ARBA00023002"/>
    </source>
</evidence>
<gene>
    <name evidence="5" type="ORF">FB559_2280</name>
</gene>
<feature type="domain" description="Ketoreductase" evidence="4">
    <location>
        <begin position="4"/>
        <end position="192"/>
    </location>
</feature>
<dbReference type="SMART" id="SM00822">
    <property type="entry name" value="PKS_KR"/>
    <property type="match status" value="1"/>
</dbReference>
<dbReference type="PANTHER" id="PTHR24321:SF8">
    <property type="entry name" value="ESTRADIOL 17-BETA-DEHYDROGENASE 8-RELATED"/>
    <property type="match status" value="1"/>
</dbReference>
<dbReference type="PANTHER" id="PTHR24321">
    <property type="entry name" value="DEHYDROGENASES, SHORT CHAIN"/>
    <property type="match status" value="1"/>
</dbReference>
<dbReference type="InterPro" id="IPR020904">
    <property type="entry name" value="Sc_DH/Rdtase_CS"/>
</dbReference>
<keyword evidence="2" id="KW-0560">Oxidoreductase</keyword>
<evidence type="ECO:0000256" key="3">
    <source>
        <dbReference type="ARBA" id="ARBA00023027"/>
    </source>
</evidence>
<dbReference type="Proteomes" id="UP000316096">
    <property type="component" value="Unassembled WGS sequence"/>
</dbReference>
<dbReference type="InterPro" id="IPR002347">
    <property type="entry name" value="SDR_fam"/>
</dbReference>
<sequence length="249" mass="25897">MTSPVVLITGALTGVGRATAVAFAKEGAKVVVSGRRQEAGESLAAELKSLGTEAEFVRADVRYEEELKNLVDRTVERFGRVDVAVNNAGTEGELKPIVEVTKEDFDLAFETNVLGTLMGIKYQLRAMAAQGSGSIINVSSIYGLMGAPIGPLYVASKHAVVGLTRSAALEAARAGVRVNAVTLGAIETAMHDRVMGSEENKAAFAATIPQGRPGTPEEAADLIVFLGSGRSGYITGQTITIDGGKMAGN</sequence>
<dbReference type="PROSITE" id="PS00061">
    <property type="entry name" value="ADH_SHORT"/>
    <property type="match status" value="1"/>
</dbReference>
<comment type="similarity">
    <text evidence="1">Belongs to the short-chain dehydrogenases/reductases (SDR) family.</text>
</comment>
<keyword evidence="3" id="KW-0520">NAD</keyword>
<keyword evidence="6" id="KW-1185">Reference proteome</keyword>
<organism evidence="5 6">
    <name type="scientific">Actinoallomurus bryophytorum</name>
    <dbReference type="NCBI Taxonomy" id="1490222"/>
    <lineage>
        <taxon>Bacteria</taxon>
        <taxon>Bacillati</taxon>
        <taxon>Actinomycetota</taxon>
        <taxon>Actinomycetes</taxon>
        <taxon>Streptosporangiales</taxon>
        <taxon>Thermomonosporaceae</taxon>
        <taxon>Actinoallomurus</taxon>
    </lineage>
</organism>
<evidence type="ECO:0000313" key="6">
    <source>
        <dbReference type="Proteomes" id="UP000316096"/>
    </source>
</evidence>
<dbReference type="Gene3D" id="3.40.50.720">
    <property type="entry name" value="NAD(P)-binding Rossmann-like Domain"/>
    <property type="match status" value="1"/>
</dbReference>
<name>A0A543CHZ9_9ACTN</name>
<dbReference type="FunFam" id="3.40.50.720:FF:000084">
    <property type="entry name" value="Short-chain dehydrogenase reductase"/>
    <property type="match status" value="1"/>
</dbReference>
<dbReference type="RefSeq" id="WP_141955555.1">
    <property type="nucleotide sequence ID" value="NZ_VFOZ01000001.1"/>
</dbReference>
<comment type="caution">
    <text evidence="5">The sequence shown here is derived from an EMBL/GenBank/DDBJ whole genome shotgun (WGS) entry which is preliminary data.</text>
</comment>
<dbReference type="OrthoDB" id="9804774at2"/>
<dbReference type="Pfam" id="PF13561">
    <property type="entry name" value="adh_short_C2"/>
    <property type="match status" value="1"/>
</dbReference>
<dbReference type="InterPro" id="IPR036291">
    <property type="entry name" value="NAD(P)-bd_dom_sf"/>
</dbReference>
<dbReference type="AlphaFoldDB" id="A0A543CHZ9"/>
<dbReference type="InterPro" id="IPR057326">
    <property type="entry name" value="KR_dom"/>
</dbReference>
<protein>
    <submittedName>
        <fullName evidence="5">NAD(P)-dependent dehydrogenase (Short-subunit alcohol dehydrogenase family)</fullName>
    </submittedName>
</protein>
<evidence type="ECO:0000256" key="1">
    <source>
        <dbReference type="ARBA" id="ARBA00006484"/>
    </source>
</evidence>
<dbReference type="CDD" id="cd05233">
    <property type="entry name" value="SDR_c"/>
    <property type="match status" value="1"/>
</dbReference>
<dbReference type="SUPFAM" id="SSF51735">
    <property type="entry name" value="NAD(P)-binding Rossmann-fold domains"/>
    <property type="match status" value="1"/>
</dbReference>
<reference evidence="5 6" key="1">
    <citation type="submission" date="2019-06" db="EMBL/GenBank/DDBJ databases">
        <title>Sequencing the genomes of 1000 actinobacteria strains.</title>
        <authorList>
            <person name="Klenk H.-P."/>
        </authorList>
    </citation>
    <scope>NUCLEOTIDE SEQUENCE [LARGE SCALE GENOMIC DNA]</scope>
    <source>
        <strain evidence="5 6">DSM 102200</strain>
    </source>
</reference>
<dbReference type="NCBIfam" id="NF005559">
    <property type="entry name" value="PRK07231.1"/>
    <property type="match status" value="1"/>
</dbReference>